<dbReference type="SUPFAM" id="SSF50249">
    <property type="entry name" value="Nucleic acid-binding proteins"/>
    <property type="match status" value="1"/>
</dbReference>
<evidence type="ECO:0000256" key="3">
    <source>
        <dbReference type="ARBA" id="ARBA00023159"/>
    </source>
</evidence>
<dbReference type="AlphaFoldDB" id="A0A200PYS0"/>
<evidence type="ECO:0000256" key="4">
    <source>
        <dbReference type="ARBA" id="ARBA00023163"/>
    </source>
</evidence>
<dbReference type="GO" id="GO:0003677">
    <property type="term" value="F:DNA binding"/>
    <property type="evidence" value="ECO:0007669"/>
    <property type="project" value="UniProtKB-KW"/>
</dbReference>
<dbReference type="PANTHER" id="PTHR46565">
    <property type="entry name" value="COLD SHOCK DOMAIN PROTEIN 2"/>
    <property type="match status" value="1"/>
</dbReference>
<dbReference type="Proteomes" id="UP000195402">
    <property type="component" value="Unassembled WGS sequence"/>
</dbReference>
<accession>A0A200PYS0</accession>
<dbReference type="PIRSF" id="PIRSF002599">
    <property type="entry name" value="Cold_shock_A"/>
    <property type="match status" value="1"/>
</dbReference>
<name>A0A200PYS0_MACCD</name>
<protein>
    <submittedName>
        <fullName evidence="7">Cold-shock protein</fullName>
    </submittedName>
</protein>
<keyword evidence="8" id="KW-1185">Reference proteome</keyword>
<dbReference type="PRINTS" id="PR00050">
    <property type="entry name" value="COLDSHOCK"/>
</dbReference>
<dbReference type="InterPro" id="IPR012340">
    <property type="entry name" value="NA-bd_OB-fold"/>
</dbReference>
<keyword evidence="4" id="KW-0804">Transcription</keyword>
<keyword evidence="2" id="KW-0238">DNA-binding</keyword>
<dbReference type="CDD" id="cd04458">
    <property type="entry name" value="CSP_CDS"/>
    <property type="match status" value="1"/>
</dbReference>
<feature type="region of interest" description="Disordered" evidence="5">
    <location>
        <begin position="25"/>
        <end position="54"/>
    </location>
</feature>
<dbReference type="OMA" id="EGHFIHQ"/>
<dbReference type="PROSITE" id="PS51857">
    <property type="entry name" value="CSD_2"/>
    <property type="match status" value="1"/>
</dbReference>
<keyword evidence="1" id="KW-0805">Transcription regulation</keyword>
<gene>
    <name evidence="7" type="ORF">BVC80_7937g4</name>
</gene>
<evidence type="ECO:0000256" key="1">
    <source>
        <dbReference type="ARBA" id="ARBA00023015"/>
    </source>
</evidence>
<evidence type="ECO:0000313" key="8">
    <source>
        <dbReference type="Proteomes" id="UP000195402"/>
    </source>
</evidence>
<proteinExistence type="predicted"/>
<dbReference type="EMBL" id="MVGT01003705">
    <property type="protein sequence ID" value="OVA03354.1"/>
    <property type="molecule type" value="Genomic_DNA"/>
</dbReference>
<organism evidence="7 8">
    <name type="scientific">Macleaya cordata</name>
    <name type="common">Five-seeded plume-poppy</name>
    <name type="synonym">Bocconia cordata</name>
    <dbReference type="NCBI Taxonomy" id="56857"/>
    <lineage>
        <taxon>Eukaryota</taxon>
        <taxon>Viridiplantae</taxon>
        <taxon>Streptophyta</taxon>
        <taxon>Embryophyta</taxon>
        <taxon>Tracheophyta</taxon>
        <taxon>Spermatophyta</taxon>
        <taxon>Magnoliopsida</taxon>
        <taxon>Ranunculales</taxon>
        <taxon>Papaveraceae</taxon>
        <taxon>Papaveroideae</taxon>
        <taxon>Macleaya</taxon>
    </lineage>
</organism>
<dbReference type="Gene3D" id="2.40.50.140">
    <property type="entry name" value="Nucleic acid-binding proteins"/>
    <property type="match status" value="1"/>
</dbReference>
<dbReference type="PANTHER" id="PTHR46565:SF20">
    <property type="entry name" value="COLD SHOCK DOMAIN-CONTAINING PROTEIN 4"/>
    <property type="match status" value="1"/>
</dbReference>
<evidence type="ECO:0000259" key="6">
    <source>
        <dbReference type="PROSITE" id="PS51857"/>
    </source>
</evidence>
<dbReference type="Pfam" id="PF00313">
    <property type="entry name" value="CSD"/>
    <property type="match status" value="1"/>
</dbReference>
<reference evidence="7 8" key="1">
    <citation type="journal article" date="2017" name="Mol. Plant">
        <title>The Genome of Medicinal Plant Macleaya cordata Provides New Insights into Benzylisoquinoline Alkaloids Metabolism.</title>
        <authorList>
            <person name="Liu X."/>
            <person name="Liu Y."/>
            <person name="Huang P."/>
            <person name="Ma Y."/>
            <person name="Qing Z."/>
            <person name="Tang Q."/>
            <person name="Cao H."/>
            <person name="Cheng P."/>
            <person name="Zheng Y."/>
            <person name="Yuan Z."/>
            <person name="Zhou Y."/>
            <person name="Liu J."/>
            <person name="Tang Z."/>
            <person name="Zhuo Y."/>
            <person name="Zhang Y."/>
            <person name="Yu L."/>
            <person name="Huang J."/>
            <person name="Yang P."/>
            <person name="Peng Q."/>
            <person name="Zhang J."/>
            <person name="Jiang W."/>
            <person name="Zhang Z."/>
            <person name="Lin K."/>
            <person name="Ro D.K."/>
            <person name="Chen X."/>
            <person name="Xiong X."/>
            <person name="Shang Y."/>
            <person name="Huang S."/>
            <person name="Zeng J."/>
        </authorList>
    </citation>
    <scope>NUCLEOTIDE SEQUENCE [LARGE SCALE GENOMIC DNA]</scope>
    <source>
        <strain evidence="8">cv. BLH2017</strain>
        <tissue evidence="7">Root</tissue>
    </source>
</reference>
<dbReference type="OrthoDB" id="422005at2759"/>
<dbReference type="InterPro" id="IPR012156">
    <property type="entry name" value="Cold_shock_CspA"/>
</dbReference>
<comment type="caution">
    <text evidence="7">The sequence shown here is derived from an EMBL/GenBank/DDBJ whole genome shotgun (WGS) entry which is preliminary data.</text>
</comment>
<sequence>MAQGSRSTGVVKWFNDQKDFGFITPEDGGEGHFIHQSSIKSEGYRSLPDEDFIQ</sequence>
<evidence type="ECO:0000256" key="5">
    <source>
        <dbReference type="SAM" id="MobiDB-lite"/>
    </source>
</evidence>
<dbReference type="STRING" id="56857.A0A200PYS0"/>
<dbReference type="InterPro" id="IPR002059">
    <property type="entry name" value="CSP_DNA-bd"/>
</dbReference>
<keyword evidence="3" id="KW-0010">Activator</keyword>
<dbReference type="InParanoid" id="A0A200PYS0"/>
<feature type="domain" description="CSD" evidence="6">
    <location>
        <begin position="6"/>
        <end position="54"/>
    </location>
</feature>
<evidence type="ECO:0000313" key="7">
    <source>
        <dbReference type="EMBL" id="OVA03354.1"/>
    </source>
</evidence>
<evidence type="ECO:0000256" key="2">
    <source>
        <dbReference type="ARBA" id="ARBA00023125"/>
    </source>
</evidence>